<dbReference type="PANTHER" id="PTHR30483">
    <property type="entry name" value="LEUCINE-SPECIFIC-BINDING PROTEIN"/>
    <property type="match status" value="1"/>
</dbReference>
<proteinExistence type="inferred from homology"/>
<evidence type="ECO:0000256" key="1">
    <source>
        <dbReference type="ARBA" id="ARBA00010062"/>
    </source>
</evidence>
<sequence length="403" mass="42302">MTLAERDKRRSHSRKTGAMNLMKSLLASTVLLIAVPEIAQADILVGFVTGLSGPVSSIGIPNGKGIAAGQAYIGEVGGEKLRLIQLDDGSDPTASARNARKLVEQEKVDVLIGTSGAPQTLAMATAAIEMKIPMIAVSPIAPVPAGDGGPWVVQTPQPTPLLVQGIVDHMKAHRLKTVAFIGFSDAFGDLMYTSLEQSAKAADIKVIANERYARSDSSVTAQVLRALAARPDAIMLGGTGTPGALPVIALSERGYKGPLYGNHGLISADFLRLAGKAANGIICPTGPVTAAEQLPAANPIQKVALDFRAAFEKANGEVPTDSFSSYSFDGWLVFVDAAKRAMASGAKAGTPEFRTALREALFTTKDVVGTQGIYTYTPADRHGVDTRARVLVQIEDGKYKLLP</sequence>
<dbReference type="InterPro" id="IPR028081">
    <property type="entry name" value="Leu-bd"/>
</dbReference>
<dbReference type="Gene3D" id="3.40.50.2300">
    <property type="match status" value="2"/>
</dbReference>
<comment type="similarity">
    <text evidence="1">Belongs to the leucine-binding protein family.</text>
</comment>
<dbReference type="PANTHER" id="PTHR30483:SF38">
    <property type="entry name" value="BLR7848 PROTEIN"/>
    <property type="match status" value="1"/>
</dbReference>
<accession>A0A844TAC5</accession>
<dbReference type="GO" id="GO:0006865">
    <property type="term" value="P:amino acid transport"/>
    <property type="evidence" value="ECO:0007669"/>
    <property type="project" value="UniProtKB-KW"/>
</dbReference>
<keyword evidence="6" id="KW-1185">Reference proteome</keyword>
<dbReference type="SUPFAM" id="SSF53822">
    <property type="entry name" value="Periplasmic binding protein-like I"/>
    <property type="match status" value="1"/>
</dbReference>
<evidence type="ECO:0000259" key="4">
    <source>
        <dbReference type="Pfam" id="PF13458"/>
    </source>
</evidence>
<feature type="domain" description="Leucine-binding protein" evidence="4">
    <location>
        <begin position="43"/>
        <end position="384"/>
    </location>
</feature>
<gene>
    <name evidence="5" type="ORF">GPL20_19520</name>
</gene>
<keyword evidence="2" id="KW-0732">Signal</keyword>
<evidence type="ECO:0000256" key="2">
    <source>
        <dbReference type="ARBA" id="ARBA00022729"/>
    </source>
</evidence>
<evidence type="ECO:0000313" key="5">
    <source>
        <dbReference type="EMBL" id="MVT75196.1"/>
    </source>
</evidence>
<protein>
    <submittedName>
        <fullName evidence="5">ABC transporter substrate-binding protein</fullName>
    </submittedName>
</protein>
<comment type="caution">
    <text evidence="5">The sequence shown here is derived from an EMBL/GenBank/DDBJ whole genome shotgun (WGS) entry which is preliminary data.</text>
</comment>
<dbReference type="CDD" id="cd06333">
    <property type="entry name" value="PBP1_ABC_RPA1789-like"/>
    <property type="match status" value="1"/>
</dbReference>
<reference evidence="5 6" key="1">
    <citation type="submission" date="2019-12" db="EMBL/GenBank/DDBJ databases">
        <title>Draft genome sequences Bradyrhizobium cajani AMBPC1010, Bradyrhizobium pachyrhizi AMBPC1040 and Bradyrhizobium yuanmingense ALSPC3051, three plant growth promoting strains isolated from nodules of Cajanus cajan L. in Dominican Republic.</title>
        <authorList>
            <person name="Flores-Felix J.D."/>
            <person name="Araujo J."/>
            <person name="Diaz-Alcantara C."/>
            <person name="Gonzalez-Andres F."/>
            <person name="Velazquez E."/>
        </authorList>
    </citation>
    <scope>NUCLEOTIDE SEQUENCE [LARGE SCALE GENOMIC DNA]</scope>
    <source>
        <strain evidence="5 6">1010</strain>
    </source>
</reference>
<name>A0A844TAC5_9BRAD</name>
<evidence type="ECO:0000256" key="3">
    <source>
        <dbReference type="ARBA" id="ARBA00022970"/>
    </source>
</evidence>
<keyword evidence="3" id="KW-0029">Amino-acid transport</keyword>
<organism evidence="5 6">
    <name type="scientific">Bradyrhizobium cajani</name>
    <dbReference type="NCBI Taxonomy" id="1928661"/>
    <lineage>
        <taxon>Bacteria</taxon>
        <taxon>Pseudomonadati</taxon>
        <taxon>Pseudomonadota</taxon>
        <taxon>Alphaproteobacteria</taxon>
        <taxon>Hyphomicrobiales</taxon>
        <taxon>Nitrobacteraceae</taxon>
        <taxon>Bradyrhizobium</taxon>
    </lineage>
</organism>
<keyword evidence="3" id="KW-0813">Transport</keyword>
<dbReference type="Pfam" id="PF13458">
    <property type="entry name" value="Peripla_BP_6"/>
    <property type="match status" value="1"/>
</dbReference>
<dbReference type="EMBL" id="WQNE01000015">
    <property type="protein sequence ID" value="MVT75196.1"/>
    <property type="molecule type" value="Genomic_DNA"/>
</dbReference>
<evidence type="ECO:0000313" key="6">
    <source>
        <dbReference type="Proteomes" id="UP000449969"/>
    </source>
</evidence>
<dbReference type="Proteomes" id="UP000449969">
    <property type="component" value="Unassembled WGS sequence"/>
</dbReference>
<dbReference type="InterPro" id="IPR028082">
    <property type="entry name" value="Peripla_BP_I"/>
</dbReference>
<dbReference type="AlphaFoldDB" id="A0A844TAC5"/>
<dbReference type="InterPro" id="IPR051010">
    <property type="entry name" value="BCAA_transport"/>
</dbReference>